<dbReference type="Proteomes" id="UP000808337">
    <property type="component" value="Unassembled WGS sequence"/>
</dbReference>
<evidence type="ECO:0000313" key="1">
    <source>
        <dbReference type="EMBL" id="MBK9982508.1"/>
    </source>
</evidence>
<evidence type="ECO:0000313" key="2">
    <source>
        <dbReference type="Proteomes" id="UP000808337"/>
    </source>
</evidence>
<sequence>MSPSSLSKAALFAALLVVIFVISWESYIRSTGFEISFDDGGPLWSHQRDRVYGPMDKTTVFIGSSRIKFDLDIPTWDKITGNQAVQLACVGSTPRPQLSDLANDPKFKGRVVVDVTEGLFFSLNPGNAFRPNEAIKYHTKITPTQRVGFELNIPLESTFAFLDKDHYSLNTMLDNLQIPSREGVHMGPIFARDFGYVRFDRQEYCGKLFMADTAQQHLQANIWAGFGRMNKKPPISGPPLDSILNLVKFDVDKIKAKGGDVFFVRTPSSGGFLEKELMGFPREKYWDRILATTGCKGIYFKDYPQIDHYVCPEESHLSPSDAIDFTTKFIDILRTDYGWTFPWHHFALTFILSVAELSTQQLSLSHSLTLSLPWSSTPTPS</sequence>
<reference evidence="1 2" key="1">
    <citation type="submission" date="2020-10" db="EMBL/GenBank/DDBJ databases">
        <title>Connecting structure to function with the recovery of over 1000 high-quality activated sludge metagenome-assembled genomes encoding full-length rRNA genes using long-read sequencing.</title>
        <authorList>
            <person name="Singleton C.M."/>
            <person name="Petriglieri F."/>
            <person name="Kristensen J.M."/>
            <person name="Kirkegaard R.H."/>
            <person name="Michaelsen T.Y."/>
            <person name="Andersen M.H."/>
            <person name="Karst S.M."/>
            <person name="Dueholm M.S."/>
            <person name="Nielsen P.H."/>
            <person name="Albertsen M."/>
        </authorList>
    </citation>
    <scope>NUCLEOTIDE SEQUENCE [LARGE SCALE GENOMIC DNA]</scope>
    <source>
        <strain evidence="1">Ribe_18-Q3-R11-54_MAXAC.273</strain>
    </source>
</reference>
<organism evidence="1 2">
    <name type="scientific">Candidatus Opimibacter skivensis</name>
    <dbReference type="NCBI Taxonomy" id="2982028"/>
    <lineage>
        <taxon>Bacteria</taxon>
        <taxon>Pseudomonadati</taxon>
        <taxon>Bacteroidota</taxon>
        <taxon>Saprospiria</taxon>
        <taxon>Saprospirales</taxon>
        <taxon>Saprospiraceae</taxon>
        <taxon>Candidatus Opimibacter</taxon>
    </lineage>
</organism>
<dbReference type="AlphaFoldDB" id="A0A9D7SV21"/>
<accession>A0A9D7SV21</accession>
<name>A0A9D7SV21_9BACT</name>
<protein>
    <submittedName>
        <fullName evidence="1">Uncharacterized protein</fullName>
    </submittedName>
</protein>
<comment type="caution">
    <text evidence="1">The sequence shown here is derived from an EMBL/GenBank/DDBJ whole genome shotgun (WGS) entry which is preliminary data.</text>
</comment>
<proteinExistence type="predicted"/>
<dbReference type="EMBL" id="JADKGY010000006">
    <property type="protein sequence ID" value="MBK9982508.1"/>
    <property type="molecule type" value="Genomic_DNA"/>
</dbReference>
<gene>
    <name evidence="1" type="ORF">IPP15_08795</name>
</gene>